<name>A0AAD9I6X8_9PEZI</name>
<dbReference type="GO" id="GO:0071013">
    <property type="term" value="C:catalytic step 2 spliceosome"/>
    <property type="evidence" value="ECO:0007669"/>
    <property type="project" value="TreeGrafter"/>
</dbReference>
<evidence type="ECO:0000256" key="3">
    <source>
        <dbReference type="ARBA" id="ARBA00023242"/>
    </source>
</evidence>
<keyword evidence="3" id="KW-0539">Nucleus</keyword>
<dbReference type="PANTHER" id="PTHR13471:SF0">
    <property type="entry name" value="NUCLEAR EXOSOME REGULATOR NRDE2"/>
    <property type="match status" value="1"/>
</dbReference>
<proteinExistence type="inferred from homology"/>
<dbReference type="AlphaFoldDB" id="A0AAD9I6X8"/>
<reference evidence="4" key="1">
    <citation type="journal article" date="2023" name="Mol. Plant Microbe Interact.">
        <title>Elucidating the Obligate Nature and Biological Capacity of an Invasive Fungal Corn Pathogen.</title>
        <authorList>
            <person name="MacCready J.S."/>
            <person name="Roggenkamp E.M."/>
            <person name="Gdanetz K."/>
            <person name="Chilvers M.I."/>
        </authorList>
    </citation>
    <scope>NUCLEOTIDE SEQUENCE</scope>
    <source>
        <strain evidence="4">PM02</strain>
    </source>
</reference>
<dbReference type="GO" id="GO:1902369">
    <property type="term" value="P:negative regulation of RNA catabolic process"/>
    <property type="evidence" value="ECO:0007669"/>
    <property type="project" value="TreeGrafter"/>
</dbReference>
<protein>
    <submittedName>
        <fullName evidence="4">Uncharacterized protein</fullName>
    </submittedName>
</protein>
<sequence>MADVRKKAIELTRRIEDEPGDIAARLALIGMQNHLMQGEKEQQEAPQTAEEAKALAEVKLGYYEKALIHANSPADREAVLSGIMREGAKVWGPGVSAQKWDKLERTEGLSFGLWRDRLNFEMTNDATYSFEKVRDLLQERLRLLQQRLSGAEADPKSAKTRARTAEELCYVFLRLTRYVLEAGYTELAIAAWQGVLELAFSLPAAQEEYVESIKDTLISYWDTEQPRLGEPGAKGWIYHRAHPEEKPEIKSDCPIQIAETTPDRYMAWWNAERQAAAASRLPARDMDEGVGDDPCRVVLGSDLEPWLIFFRKDVLEDARRYLVDAWLVFCGLPTAIGSSPVLEMCRDDPFLSGRSSTLAADIAKAHTATAVMPTAASPTRKPVFRQHGARMALSPDTLFAGPEWFPYALGWKEMFAEDETQVDPEWAMRILDFLVMEGAMWELADYYLAVRWLNSAGETDGPRAMRKLARRLLKKYGTNLKLWNAYGLIKALEGDADAAREILSEAGKDEMSQGENGAYGQLLWNTKAWIDLRSGKKQVAQSRLVGTTPAVHTQVLILHQEAMESGASTGDWSIRPWKLEPAIQLAESAILHQYVSREDTDEPLAQSQGHIWAAMDAVHAFSEKLCAHQQARSTTHERILQIGARLLYHQATHGPYQPNYLRAQLGRLAAHFPANTIFLSLLAWAETGLVRLVDGPLRALLRSASLAPPHDCVAARVFAVRHELAHGTAHSARAALEAALASDAARACAPLWLALVRHTAARVRTGRLRRDAAAVLYRALAAAPWYKDLYLEAFRARGTPQELGLDAAELRGLAADLFEKGLRVHRDMEEVLV</sequence>
<comment type="similarity">
    <text evidence="2">Belongs to the NRDE2 family.</text>
</comment>
<dbReference type="PANTHER" id="PTHR13471">
    <property type="entry name" value="TETRATRICOPEPTIDE-LIKE HELICAL"/>
    <property type="match status" value="1"/>
</dbReference>
<dbReference type="EMBL" id="JAQQPM010000006">
    <property type="protein sequence ID" value="KAK2072308.1"/>
    <property type="molecule type" value="Genomic_DNA"/>
</dbReference>
<evidence type="ECO:0000256" key="1">
    <source>
        <dbReference type="ARBA" id="ARBA00004123"/>
    </source>
</evidence>
<comment type="subcellular location">
    <subcellularLocation>
        <location evidence="1">Nucleus</location>
    </subcellularLocation>
</comment>
<accession>A0AAD9I6X8</accession>
<organism evidence="4 5">
    <name type="scientific">Phyllachora maydis</name>
    <dbReference type="NCBI Taxonomy" id="1825666"/>
    <lineage>
        <taxon>Eukaryota</taxon>
        <taxon>Fungi</taxon>
        <taxon>Dikarya</taxon>
        <taxon>Ascomycota</taxon>
        <taxon>Pezizomycotina</taxon>
        <taxon>Sordariomycetes</taxon>
        <taxon>Sordariomycetidae</taxon>
        <taxon>Phyllachorales</taxon>
        <taxon>Phyllachoraceae</taxon>
        <taxon>Phyllachora</taxon>
    </lineage>
</organism>
<evidence type="ECO:0000313" key="4">
    <source>
        <dbReference type="EMBL" id="KAK2072308.1"/>
    </source>
</evidence>
<evidence type="ECO:0000256" key="2">
    <source>
        <dbReference type="ARBA" id="ARBA00009265"/>
    </source>
</evidence>
<dbReference type="GO" id="GO:0031048">
    <property type="term" value="P:regulatory ncRNA-mediated heterochromatin formation"/>
    <property type="evidence" value="ECO:0007669"/>
    <property type="project" value="TreeGrafter"/>
</dbReference>
<comment type="caution">
    <text evidence="4">The sequence shown here is derived from an EMBL/GenBank/DDBJ whole genome shotgun (WGS) entry which is preliminary data.</text>
</comment>
<gene>
    <name evidence="4" type="ORF">P8C59_006669</name>
</gene>
<keyword evidence="5" id="KW-1185">Reference proteome</keyword>
<dbReference type="Pfam" id="PF08424">
    <property type="entry name" value="NRDE-2"/>
    <property type="match status" value="1"/>
</dbReference>
<evidence type="ECO:0000313" key="5">
    <source>
        <dbReference type="Proteomes" id="UP001217918"/>
    </source>
</evidence>
<dbReference type="Proteomes" id="UP001217918">
    <property type="component" value="Unassembled WGS sequence"/>
</dbReference>
<dbReference type="InterPro" id="IPR013633">
    <property type="entry name" value="NRDE-2"/>
</dbReference>